<evidence type="ECO:0000259" key="2">
    <source>
        <dbReference type="Pfam" id="PF18036"/>
    </source>
</evidence>
<gene>
    <name evidence="3" type="ORF">C1H46_027869</name>
</gene>
<feature type="non-terminal residue" evidence="3">
    <location>
        <position position="1"/>
    </location>
</feature>
<feature type="region of interest" description="Disordered" evidence="1">
    <location>
        <begin position="93"/>
        <end position="112"/>
    </location>
</feature>
<dbReference type="InterPro" id="IPR029071">
    <property type="entry name" value="Ubiquitin-like_domsf"/>
</dbReference>
<comment type="caution">
    <text evidence="3">The sequence shown here is derived from an EMBL/GenBank/DDBJ whole genome shotgun (WGS) entry which is preliminary data.</text>
</comment>
<organism evidence="3 4">
    <name type="scientific">Malus baccata</name>
    <name type="common">Siberian crab apple</name>
    <name type="synonym">Pyrus baccata</name>
    <dbReference type="NCBI Taxonomy" id="106549"/>
    <lineage>
        <taxon>Eukaryota</taxon>
        <taxon>Viridiplantae</taxon>
        <taxon>Streptophyta</taxon>
        <taxon>Embryophyta</taxon>
        <taxon>Tracheophyta</taxon>
        <taxon>Spermatophyta</taxon>
        <taxon>Magnoliopsida</taxon>
        <taxon>eudicotyledons</taxon>
        <taxon>Gunneridae</taxon>
        <taxon>Pentapetalae</taxon>
        <taxon>rosids</taxon>
        <taxon>fabids</taxon>
        <taxon>Rosales</taxon>
        <taxon>Rosaceae</taxon>
        <taxon>Amygdaloideae</taxon>
        <taxon>Maleae</taxon>
        <taxon>Malus</taxon>
    </lineage>
</organism>
<keyword evidence="4" id="KW-1185">Reference proteome</keyword>
<dbReference type="Gene3D" id="3.10.20.90">
    <property type="entry name" value="Phosphatidylinositol 3-kinase Catalytic Subunit, Chain A, domain 1"/>
    <property type="match status" value="1"/>
</dbReference>
<evidence type="ECO:0000313" key="4">
    <source>
        <dbReference type="Proteomes" id="UP000315295"/>
    </source>
</evidence>
<dbReference type="AlphaFoldDB" id="A0A540LJ86"/>
<dbReference type="Proteomes" id="UP000315295">
    <property type="component" value="Unassembled WGS sequence"/>
</dbReference>
<evidence type="ECO:0000313" key="3">
    <source>
        <dbReference type="EMBL" id="TQD86537.1"/>
    </source>
</evidence>
<dbReference type="EMBL" id="VIEB01000562">
    <property type="protein sequence ID" value="TQD86537.1"/>
    <property type="molecule type" value="Genomic_DNA"/>
</dbReference>
<dbReference type="STRING" id="106549.A0A540LJ86"/>
<protein>
    <recommendedName>
        <fullName evidence="2">SNRNP25 ubiquitin-like domain-containing protein</fullName>
    </recommendedName>
</protein>
<dbReference type="InterPro" id="IPR039690">
    <property type="entry name" value="SNRNP25"/>
</dbReference>
<dbReference type="PANTHER" id="PTHR14942">
    <property type="entry name" value="U11/U12 SMALL NUCLEAR RIBONUCLEOPROTEIN 25 KDA PROTEIN"/>
    <property type="match status" value="1"/>
</dbReference>
<sequence>RKKLMHLILVDCEDVALMKSSTVKDLKLAIRKKINEMEQSKMGHRHISWKHVRRNFCLSYDNEKLLDDNIPVQHFGIHNHSQVHLVPYIAPKDSRKHSKRRHRFFHGLSKPS</sequence>
<dbReference type="Pfam" id="PF18036">
    <property type="entry name" value="Ubiquitin_4"/>
    <property type="match status" value="1"/>
</dbReference>
<dbReference type="CDD" id="cd17058">
    <property type="entry name" value="Ubl_SNRNP25"/>
    <property type="match status" value="1"/>
</dbReference>
<feature type="compositionally biased region" description="Basic residues" evidence="1">
    <location>
        <begin position="94"/>
        <end position="105"/>
    </location>
</feature>
<dbReference type="PANTHER" id="PTHR14942:SF0">
    <property type="entry name" value="U11_U12 SMALL NUCLEAR RIBONUCLEOPROTEIN 25 KDA PROTEIN"/>
    <property type="match status" value="1"/>
</dbReference>
<feature type="domain" description="SNRNP25 ubiquitin-like" evidence="2">
    <location>
        <begin position="14"/>
        <end position="87"/>
    </location>
</feature>
<dbReference type="GO" id="GO:0000398">
    <property type="term" value="P:mRNA splicing, via spliceosome"/>
    <property type="evidence" value="ECO:0007669"/>
    <property type="project" value="InterPro"/>
</dbReference>
<evidence type="ECO:0000256" key="1">
    <source>
        <dbReference type="SAM" id="MobiDB-lite"/>
    </source>
</evidence>
<name>A0A540LJ86_MALBA</name>
<accession>A0A540LJ86</accession>
<proteinExistence type="predicted"/>
<dbReference type="SUPFAM" id="SSF54236">
    <property type="entry name" value="Ubiquitin-like"/>
    <property type="match status" value="1"/>
</dbReference>
<reference evidence="3 4" key="1">
    <citation type="journal article" date="2019" name="G3 (Bethesda)">
        <title>Sequencing of a Wild Apple (Malus baccata) Genome Unravels the Differences Between Cultivated and Wild Apple Species Regarding Disease Resistance and Cold Tolerance.</title>
        <authorList>
            <person name="Chen X."/>
        </authorList>
    </citation>
    <scope>NUCLEOTIDE SEQUENCE [LARGE SCALE GENOMIC DNA]</scope>
    <source>
        <strain evidence="4">cv. Shandingzi</strain>
        <tissue evidence="3">Leaves</tissue>
    </source>
</reference>
<dbReference type="InterPro" id="IPR040610">
    <property type="entry name" value="SNRNP25_ubiquitin"/>
</dbReference>